<evidence type="ECO:0000256" key="1">
    <source>
        <dbReference type="ARBA" id="ARBA00001946"/>
    </source>
</evidence>
<dbReference type="InterPro" id="IPR039702">
    <property type="entry name" value="FPS1-like"/>
</dbReference>
<dbReference type="GO" id="GO:0045337">
    <property type="term" value="P:farnesyl diphosphate biosynthetic process"/>
    <property type="evidence" value="ECO:0007669"/>
    <property type="project" value="TreeGrafter"/>
</dbReference>
<proteinExistence type="inferred from homology"/>
<keyword evidence="4" id="KW-0479">Metal-binding</keyword>
<dbReference type="PROSITE" id="PS00444">
    <property type="entry name" value="POLYPRENYL_SYNTHASE_2"/>
    <property type="match status" value="1"/>
</dbReference>
<dbReference type="InterPro" id="IPR000092">
    <property type="entry name" value="Polyprenyl_synt"/>
</dbReference>
<evidence type="ECO:0000256" key="5">
    <source>
        <dbReference type="ARBA" id="ARBA00022842"/>
    </source>
</evidence>
<keyword evidence="3" id="KW-0808">Transferase</keyword>
<keyword evidence="10" id="KW-1185">Reference proteome</keyword>
<dbReference type="EMBL" id="LHPG02000002">
    <property type="protein sequence ID" value="PRW60267.1"/>
    <property type="molecule type" value="Genomic_DNA"/>
</dbReference>
<dbReference type="InterPro" id="IPR008949">
    <property type="entry name" value="Isoprenoid_synthase_dom_sf"/>
</dbReference>
<dbReference type="Proteomes" id="UP000239899">
    <property type="component" value="Unassembled WGS sequence"/>
</dbReference>
<dbReference type="GO" id="GO:0004161">
    <property type="term" value="F:dimethylallyltranstransferase activity"/>
    <property type="evidence" value="ECO:0007669"/>
    <property type="project" value="TreeGrafter"/>
</dbReference>
<comment type="pathway">
    <text evidence="6">Pheromone biosynthesis.</text>
</comment>
<sequence length="934" mass="102237">MAATEAKKAKTDKDQAKQEFLAVFERLRDEIVNDDLLAGQPEASKKWVKEMMDYNVPLGKLNRGMAVLDVVQSLAGSRGAELSEEEVFRAQALGWCIEFLQAYFLVADDIMDSSITRRGQPCWYRQPHVGMVAINDGIILEACIYRILKKHFSSLPAYVHLMDLFHEVTYQTSHGQLLDTTTAPIGTVDLSRYTLDTYLRIVTYKTAYYTFYLPVAAGLRLAGITDPAAYKLAEDICVTMGQYFQIQDDYLDCYGDPEVIGKIGTDIQDNKCSWLVVQALQRAREEQKKVIEESYGKDDEAAVQRVKAVYRELELEALFKQYEQESYDKLVKTIEGQDLLPQAVFTMLLKKIYKRQNCDSRVDPGRATEEGADRFYRRWSSFVQSLMVDSTPGIVLGSISAAGFALFCLWMYVYFRRRKIIARARRDRREQLAEAKQAQQAQQFMTDGDGKAAPAAGGGWRARLEELWQEFTAGQALKWLMVLMAAAVVGVSAGGLAESITATNDLISDFWRIVDGVYDLVAELNVSLQQLGTSLGGAANTLTDVQGALQTVVNTVTGVPIIGPILGNALPMDTINGFLGGTATEAIGALNNGSALVLNDIVPVINNTVLPEIESLKDNNEDWSLDVQDKWRYVVIAVMFGLLILLSAAVAAACYWMKWGLSATFLVACLWALNAVVMFLGMGMLNGAKGVANDACLYGEDTVIRLLNESIQGDTGAKVQSALRYYLGQDNLVDSNGNPLLTNATDECNPELTAALLRQFADIEIHSTLVTVWDLADQLPSISNLLNGINLPTIPLVNFDLNSITRPIADGADSLQGLLNDVCNTTLLLVRENRVWPIYVGIKSFVCCDLTNSIYNVWVPWVVAGSLTLVLCLLASARVISATVRPVGRSTGAPEGGAAAGDKAAEPIDTFTSSGKGSAPADGAGQEPFAVSRA</sequence>
<feature type="transmembrane region" description="Helical" evidence="8">
    <location>
        <begin position="633"/>
        <end position="656"/>
    </location>
</feature>
<dbReference type="AlphaFoldDB" id="A0A2P6U1R9"/>
<accession>A0A2P6U1R9</accession>
<evidence type="ECO:0000313" key="10">
    <source>
        <dbReference type="Proteomes" id="UP000239899"/>
    </source>
</evidence>
<dbReference type="Pfam" id="PF00348">
    <property type="entry name" value="polyprenyl_synt"/>
    <property type="match status" value="1"/>
</dbReference>
<evidence type="ECO:0000256" key="8">
    <source>
        <dbReference type="SAM" id="Phobius"/>
    </source>
</evidence>
<dbReference type="GO" id="GO:0005737">
    <property type="term" value="C:cytoplasm"/>
    <property type="evidence" value="ECO:0007669"/>
    <property type="project" value="TreeGrafter"/>
</dbReference>
<gene>
    <name evidence="9" type="ORF">C2E21_0989</name>
</gene>
<dbReference type="FunFam" id="1.10.600.10:FF:000021">
    <property type="entry name" value="Farnesyl pyrophosphate synthase"/>
    <property type="match status" value="1"/>
</dbReference>
<keyword evidence="8" id="KW-0812">Transmembrane</keyword>
<feature type="transmembrane region" description="Helical" evidence="8">
    <location>
        <begin position="394"/>
        <end position="415"/>
    </location>
</feature>
<organism evidence="9 10">
    <name type="scientific">Chlorella sorokiniana</name>
    <name type="common">Freshwater green alga</name>
    <dbReference type="NCBI Taxonomy" id="3076"/>
    <lineage>
        <taxon>Eukaryota</taxon>
        <taxon>Viridiplantae</taxon>
        <taxon>Chlorophyta</taxon>
        <taxon>core chlorophytes</taxon>
        <taxon>Trebouxiophyceae</taxon>
        <taxon>Chlorellales</taxon>
        <taxon>Chlorellaceae</taxon>
        <taxon>Chlorella clade</taxon>
        <taxon>Chlorella</taxon>
    </lineage>
</organism>
<dbReference type="GO" id="GO:0004337">
    <property type="term" value="F:(2E,6E)-farnesyl diphosphate synthase activity"/>
    <property type="evidence" value="ECO:0007669"/>
    <property type="project" value="TreeGrafter"/>
</dbReference>
<evidence type="ECO:0000256" key="2">
    <source>
        <dbReference type="ARBA" id="ARBA00006706"/>
    </source>
</evidence>
<feature type="transmembrane region" description="Helical" evidence="8">
    <location>
        <begin position="858"/>
        <end position="880"/>
    </location>
</feature>
<dbReference type="PANTHER" id="PTHR11525:SF0">
    <property type="entry name" value="FARNESYL PYROPHOSPHATE SYNTHASE"/>
    <property type="match status" value="1"/>
</dbReference>
<feature type="transmembrane region" description="Helical" evidence="8">
    <location>
        <begin position="479"/>
        <end position="497"/>
    </location>
</feature>
<reference evidence="9 10" key="1">
    <citation type="journal article" date="2018" name="Plant J.">
        <title>Genome sequences of Chlorella sorokiniana UTEX 1602 and Micractinium conductrix SAG 241.80: implications to maltose excretion by a green alga.</title>
        <authorList>
            <person name="Arriola M.B."/>
            <person name="Velmurugan N."/>
            <person name="Zhang Y."/>
            <person name="Plunkett M.H."/>
            <person name="Hondzo H."/>
            <person name="Barney B.M."/>
        </authorList>
    </citation>
    <scope>NUCLEOTIDE SEQUENCE [LARGE SCALE GENOMIC DNA]</scope>
    <source>
        <strain evidence="10">UTEX 1602</strain>
    </source>
</reference>
<evidence type="ECO:0000256" key="3">
    <source>
        <dbReference type="ARBA" id="ARBA00022679"/>
    </source>
</evidence>
<comment type="cofactor">
    <cofactor evidence="1">
        <name>Mg(2+)</name>
        <dbReference type="ChEBI" id="CHEBI:18420"/>
    </cofactor>
</comment>
<evidence type="ECO:0000313" key="9">
    <source>
        <dbReference type="EMBL" id="PRW60267.1"/>
    </source>
</evidence>
<keyword evidence="8" id="KW-1133">Transmembrane helix</keyword>
<comment type="similarity">
    <text evidence="2">Belongs to the FPP/GGPP synthase family.</text>
</comment>
<dbReference type="OrthoDB" id="10257492at2759"/>
<dbReference type="STRING" id="3076.A0A2P6U1R9"/>
<dbReference type="InterPro" id="IPR033749">
    <property type="entry name" value="Polyprenyl_synt_CS"/>
</dbReference>
<evidence type="ECO:0000256" key="4">
    <source>
        <dbReference type="ARBA" id="ARBA00022723"/>
    </source>
</evidence>
<dbReference type="SUPFAM" id="SSF48576">
    <property type="entry name" value="Terpenoid synthases"/>
    <property type="match status" value="1"/>
</dbReference>
<evidence type="ECO:0000256" key="7">
    <source>
        <dbReference type="SAM" id="MobiDB-lite"/>
    </source>
</evidence>
<dbReference type="Gene3D" id="1.10.600.10">
    <property type="entry name" value="Farnesyl Diphosphate Synthase"/>
    <property type="match status" value="1"/>
</dbReference>
<keyword evidence="8" id="KW-0472">Membrane</keyword>
<feature type="region of interest" description="Disordered" evidence="7">
    <location>
        <begin position="888"/>
        <end position="934"/>
    </location>
</feature>
<name>A0A2P6U1R9_CHLSO</name>
<dbReference type="PANTHER" id="PTHR11525">
    <property type="entry name" value="FARNESYL-PYROPHOSPHATE SYNTHETASE"/>
    <property type="match status" value="1"/>
</dbReference>
<dbReference type="PROSITE" id="PS00723">
    <property type="entry name" value="POLYPRENYL_SYNTHASE_1"/>
    <property type="match status" value="1"/>
</dbReference>
<dbReference type="CDD" id="cd00685">
    <property type="entry name" value="Trans_IPPS_HT"/>
    <property type="match status" value="1"/>
</dbReference>
<evidence type="ECO:0000256" key="6">
    <source>
        <dbReference type="ARBA" id="ARBA00033740"/>
    </source>
</evidence>
<dbReference type="GO" id="GO:0042811">
    <property type="term" value="P:pheromone biosynthetic process"/>
    <property type="evidence" value="ECO:0007669"/>
    <property type="project" value="UniProtKB-ARBA"/>
</dbReference>
<feature type="transmembrane region" description="Helical" evidence="8">
    <location>
        <begin position="663"/>
        <end position="685"/>
    </location>
</feature>
<dbReference type="GO" id="GO:0046872">
    <property type="term" value="F:metal ion binding"/>
    <property type="evidence" value="ECO:0007669"/>
    <property type="project" value="UniProtKB-KW"/>
</dbReference>
<comment type="caution">
    <text evidence="9">The sequence shown here is derived from an EMBL/GenBank/DDBJ whole genome shotgun (WGS) entry which is preliminary data.</text>
</comment>
<keyword evidence="5" id="KW-0460">Magnesium</keyword>
<protein>
    <submittedName>
        <fullName evidence="9">Farnesyl diphosphate synthase</fullName>
    </submittedName>
</protein>
<dbReference type="SFLD" id="SFLDG01017">
    <property type="entry name" value="Polyprenyl_Transferase_Like"/>
    <property type="match status" value="1"/>
</dbReference>
<dbReference type="SFLD" id="SFLDS00005">
    <property type="entry name" value="Isoprenoid_Synthase_Type_I"/>
    <property type="match status" value="1"/>
</dbReference>